<keyword evidence="3 6" id="KW-0812">Transmembrane</keyword>
<dbReference type="GeneID" id="301981587"/>
<feature type="domain" description="Type II secretion system protein GspF" evidence="7">
    <location>
        <begin position="159"/>
        <end position="283"/>
    </location>
</feature>
<keyword evidence="5 6" id="KW-0472">Membrane</keyword>
<dbReference type="KEGG" id="pts:CUJ90_26040"/>
<comment type="subcellular location">
    <subcellularLocation>
        <location evidence="1">Cell membrane</location>
        <topology evidence="1">Multi-pass membrane protein</topology>
    </subcellularLocation>
</comment>
<dbReference type="EMBL" id="JAVDRP010000001">
    <property type="protein sequence ID" value="MDR6407261.1"/>
    <property type="molecule type" value="Genomic_DNA"/>
</dbReference>
<dbReference type="OrthoDB" id="597333at2"/>
<dbReference type="STRING" id="169427.SAMN05192548_101164"/>
<dbReference type="InterPro" id="IPR042094">
    <property type="entry name" value="T2SS_GspF_sf"/>
</dbReference>
<evidence type="ECO:0000259" key="7">
    <source>
        <dbReference type="Pfam" id="PF00482"/>
    </source>
</evidence>
<proteinExistence type="predicted"/>
<dbReference type="PANTHER" id="PTHR35007">
    <property type="entry name" value="INTEGRAL MEMBRANE PROTEIN-RELATED"/>
    <property type="match status" value="1"/>
</dbReference>
<evidence type="ECO:0000256" key="5">
    <source>
        <dbReference type="ARBA" id="ARBA00023136"/>
    </source>
</evidence>
<dbReference type="GO" id="GO:0005886">
    <property type="term" value="C:plasma membrane"/>
    <property type="evidence" value="ECO:0007669"/>
    <property type="project" value="UniProtKB-SubCell"/>
</dbReference>
<evidence type="ECO:0000313" key="8">
    <source>
        <dbReference type="EMBL" id="MDR6407261.1"/>
    </source>
</evidence>
<keyword evidence="2" id="KW-1003">Cell membrane</keyword>
<evidence type="ECO:0000256" key="2">
    <source>
        <dbReference type="ARBA" id="ARBA00022475"/>
    </source>
</evidence>
<feature type="transmembrane region" description="Helical" evidence="6">
    <location>
        <begin position="96"/>
        <end position="116"/>
    </location>
</feature>
<evidence type="ECO:0000313" key="10">
    <source>
        <dbReference type="Proteomes" id="UP000184395"/>
    </source>
</evidence>
<feature type="transmembrane region" description="Helical" evidence="6">
    <location>
        <begin position="6"/>
        <end position="27"/>
    </location>
</feature>
<dbReference type="PANTHER" id="PTHR35007:SF1">
    <property type="entry name" value="PILUS ASSEMBLY PROTEIN"/>
    <property type="match status" value="1"/>
</dbReference>
<dbReference type="RefSeq" id="WP_073428886.1">
    <property type="nucleotide sequence ID" value="NZ_CADFGY010000004.1"/>
</dbReference>
<organism evidence="9 10">
    <name type="scientific">Paraburkholderia terricola</name>
    <dbReference type="NCBI Taxonomy" id="169427"/>
    <lineage>
        <taxon>Bacteria</taxon>
        <taxon>Pseudomonadati</taxon>
        <taxon>Pseudomonadota</taxon>
        <taxon>Betaproteobacteria</taxon>
        <taxon>Burkholderiales</taxon>
        <taxon>Burkholderiaceae</taxon>
        <taxon>Paraburkholderia</taxon>
    </lineage>
</organism>
<feature type="transmembrane region" description="Helical" evidence="6">
    <location>
        <begin position="298"/>
        <end position="317"/>
    </location>
</feature>
<reference evidence="8 11" key="2">
    <citation type="submission" date="2023-07" db="EMBL/GenBank/DDBJ databases">
        <title>Sorghum-associated microbial communities from plants grown in Nebraska, USA.</title>
        <authorList>
            <person name="Schachtman D."/>
        </authorList>
    </citation>
    <scope>NUCLEOTIDE SEQUENCE [LARGE SCALE GENOMIC DNA]</scope>
    <source>
        <strain evidence="8 11">DS1316</strain>
    </source>
</reference>
<accession>A0A1M6NVK7</accession>
<keyword evidence="11" id="KW-1185">Reference proteome</keyword>
<dbReference type="InterPro" id="IPR018076">
    <property type="entry name" value="T2SS_GspF_dom"/>
</dbReference>
<feature type="transmembrane region" description="Helical" evidence="6">
    <location>
        <begin position="266"/>
        <end position="286"/>
    </location>
</feature>
<dbReference type="EMBL" id="FRAB01000011">
    <property type="protein sequence ID" value="SHJ99672.1"/>
    <property type="molecule type" value="Genomic_DNA"/>
</dbReference>
<evidence type="ECO:0000256" key="3">
    <source>
        <dbReference type="ARBA" id="ARBA00022692"/>
    </source>
</evidence>
<evidence type="ECO:0000256" key="6">
    <source>
        <dbReference type="SAM" id="Phobius"/>
    </source>
</evidence>
<evidence type="ECO:0000256" key="4">
    <source>
        <dbReference type="ARBA" id="ARBA00022989"/>
    </source>
</evidence>
<name>A0A1M6NVK7_9BURK</name>
<gene>
    <name evidence="8" type="ORF">J2804_000649</name>
    <name evidence="9" type="ORF">SAMN05192548_101164</name>
</gene>
<evidence type="ECO:0000313" key="11">
    <source>
        <dbReference type="Proteomes" id="UP001264340"/>
    </source>
</evidence>
<evidence type="ECO:0000313" key="9">
    <source>
        <dbReference type="EMBL" id="SHJ99672.1"/>
    </source>
</evidence>
<sequence>MNPIFYAFAILLFLAVVLALEGGYQWWNNRHGPSARRIESRIRALSAGGQVHKDRLTILKNRMLSESQTLDKLLMRLPRIQTLDLWIQQSGLKWSIARLFGASLVLPAAVLGAATFAPVPTLFAALGALTTSAIPFLYVSRRRSKRLRQLERQLPDVADMISRALRAGHAFSGAIGMVSTEFAEPMGGEFRITFDEINYGVSLNEALLNLATRVPVRDLRYFVIAVLIQRETGGNLAEVLDGIATLIRERLKLFDKIRVLSAEGKLSAWILGLLPFVTAGFMMVLNPSFLDVLWQDPAGIKMLQTLAFSMLFGVMWMRRIVKIRV</sequence>
<evidence type="ECO:0000256" key="1">
    <source>
        <dbReference type="ARBA" id="ARBA00004651"/>
    </source>
</evidence>
<dbReference type="AlphaFoldDB" id="A0A1M6NVK7"/>
<dbReference type="Pfam" id="PF00482">
    <property type="entry name" value="T2SSF"/>
    <property type="match status" value="1"/>
</dbReference>
<feature type="transmembrane region" description="Helical" evidence="6">
    <location>
        <begin position="122"/>
        <end position="139"/>
    </location>
</feature>
<dbReference type="Gene3D" id="1.20.81.30">
    <property type="entry name" value="Type II secretion system (T2SS), domain F"/>
    <property type="match status" value="1"/>
</dbReference>
<dbReference type="Proteomes" id="UP001264340">
    <property type="component" value="Unassembled WGS sequence"/>
</dbReference>
<reference evidence="9 10" key="1">
    <citation type="submission" date="2016-11" db="EMBL/GenBank/DDBJ databases">
        <authorList>
            <person name="Jaros S."/>
            <person name="Januszkiewicz K."/>
            <person name="Wedrychowicz H."/>
        </authorList>
    </citation>
    <scope>NUCLEOTIDE SEQUENCE [LARGE SCALE GENOMIC DNA]</scope>
    <source>
        <strain evidence="9 10">LMG 20594</strain>
    </source>
</reference>
<dbReference type="Proteomes" id="UP000184395">
    <property type="component" value="Unassembled WGS sequence"/>
</dbReference>
<keyword evidence="4 6" id="KW-1133">Transmembrane helix</keyword>
<protein>
    <submittedName>
        <fullName evidence="9">Tight adherence protein B</fullName>
    </submittedName>
</protein>